<dbReference type="SUPFAM" id="SSF47923">
    <property type="entry name" value="Ypt/Rab-GAP domain of gyp1p"/>
    <property type="match status" value="1"/>
</dbReference>
<organism evidence="2 3">
    <name type="scientific">Orchesella cincta</name>
    <name type="common">Springtail</name>
    <name type="synonym">Podura cincta</name>
    <dbReference type="NCBI Taxonomy" id="48709"/>
    <lineage>
        <taxon>Eukaryota</taxon>
        <taxon>Metazoa</taxon>
        <taxon>Ecdysozoa</taxon>
        <taxon>Arthropoda</taxon>
        <taxon>Hexapoda</taxon>
        <taxon>Collembola</taxon>
        <taxon>Entomobryomorpha</taxon>
        <taxon>Entomobryoidea</taxon>
        <taxon>Orchesellidae</taxon>
        <taxon>Orchesellinae</taxon>
        <taxon>Orchesella</taxon>
    </lineage>
</organism>
<dbReference type="Gene3D" id="1.10.472.80">
    <property type="entry name" value="Ypt/Rab-GAP domain of gyp1p, domain 3"/>
    <property type="match status" value="1"/>
</dbReference>
<proteinExistence type="predicted"/>
<dbReference type="EMBL" id="LJIJ01000911">
    <property type="protein sequence ID" value="ODM93797.1"/>
    <property type="molecule type" value="Genomic_DNA"/>
</dbReference>
<comment type="caution">
    <text evidence="2">The sequence shown here is derived from an EMBL/GenBank/DDBJ whole genome shotgun (WGS) entry which is preliminary data.</text>
</comment>
<dbReference type="InterPro" id="IPR050302">
    <property type="entry name" value="Rab_GAP_TBC_domain"/>
</dbReference>
<gene>
    <name evidence="2" type="ORF">Ocin01_12884</name>
</gene>
<name>A0A1D2MLC0_ORCCI</name>
<dbReference type="PANTHER" id="PTHR47219:SF16">
    <property type="entry name" value="GTPASE ACTIVATING PROTEIN"/>
    <property type="match status" value="1"/>
</dbReference>
<dbReference type="InterPro" id="IPR035969">
    <property type="entry name" value="Rab-GAP_TBC_sf"/>
</dbReference>
<dbReference type="Pfam" id="PF23436">
    <property type="entry name" value="RabGap-TBC_2"/>
    <property type="match status" value="1"/>
</dbReference>
<dbReference type="PANTHER" id="PTHR47219">
    <property type="entry name" value="RAB GTPASE-ACTIVATING PROTEIN 1-LIKE"/>
    <property type="match status" value="1"/>
</dbReference>
<sequence>MFASQFSVGFAVRVLDLVMLHGVDVIAKFALAIVLDHKKELMQCNGLEQVMECFKTVVTQITSTKLDRYLRKVIDAEWDKQNAYICRRVFCYE</sequence>
<evidence type="ECO:0000259" key="1">
    <source>
        <dbReference type="Pfam" id="PF23436"/>
    </source>
</evidence>
<keyword evidence="3" id="KW-1185">Reference proteome</keyword>
<dbReference type="Proteomes" id="UP000094527">
    <property type="component" value="Unassembled WGS sequence"/>
</dbReference>
<protein>
    <submittedName>
        <fullName evidence="2">TBC1 domain family member 4</fullName>
    </submittedName>
</protein>
<dbReference type="OrthoDB" id="295078at2759"/>
<dbReference type="AlphaFoldDB" id="A0A1D2MLC0"/>
<accession>A0A1D2MLC0</accession>
<dbReference type="STRING" id="48709.A0A1D2MLC0"/>
<evidence type="ECO:0000313" key="3">
    <source>
        <dbReference type="Proteomes" id="UP000094527"/>
    </source>
</evidence>
<evidence type="ECO:0000313" key="2">
    <source>
        <dbReference type="EMBL" id="ODM93797.1"/>
    </source>
</evidence>
<dbReference type="InterPro" id="IPR000195">
    <property type="entry name" value="Rab-GAP-TBC_dom"/>
</dbReference>
<reference evidence="2 3" key="1">
    <citation type="journal article" date="2016" name="Genome Biol. Evol.">
        <title>Gene Family Evolution Reflects Adaptation to Soil Environmental Stressors in the Genome of the Collembolan Orchesella cincta.</title>
        <authorList>
            <person name="Faddeeva-Vakhrusheva A."/>
            <person name="Derks M.F."/>
            <person name="Anvar S.Y."/>
            <person name="Agamennone V."/>
            <person name="Suring W."/>
            <person name="Smit S."/>
            <person name="van Straalen N.M."/>
            <person name="Roelofs D."/>
        </authorList>
    </citation>
    <scope>NUCLEOTIDE SEQUENCE [LARGE SCALE GENOMIC DNA]</scope>
    <source>
        <tissue evidence="2">Mixed pool</tissue>
    </source>
</reference>
<feature type="domain" description="Rab-GAP TBC" evidence="1">
    <location>
        <begin position="1"/>
        <end position="62"/>
    </location>
</feature>